<name>A0ABP4IK77_9PSEU</name>
<evidence type="ECO:0000256" key="1">
    <source>
        <dbReference type="SAM" id="Phobius"/>
    </source>
</evidence>
<evidence type="ECO:0000313" key="2">
    <source>
        <dbReference type="EMBL" id="GAA1392644.1"/>
    </source>
</evidence>
<proteinExistence type="predicted"/>
<comment type="caution">
    <text evidence="2">The sequence shown here is derived from an EMBL/GenBank/DDBJ whole genome shotgun (WGS) entry which is preliminary data.</text>
</comment>
<gene>
    <name evidence="2" type="ORF">GCM10009613_37940</name>
</gene>
<organism evidence="2 3">
    <name type="scientific">Pseudonocardia kongjuensis</name>
    <dbReference type="NCBI Taxonomy" id="102227"/>
    <lineage>
        <taxon>Bacteria</taxon>
        <taxon>Bacillati</taxon>
        <taxon>Actinomycetota</taxon>
        <taxon>Actinomycetes</taxon>
        <taxon>Pseudonocardiales</taxon>
        <taxon>Pseudonocardiaceae</taxon>
        <taxon>Pseudonocardia</taxon>
    </lineage>
</organism>
<accession>A0ABP4IK77</accession>
<keyword evidence="3" id="KW-1185">Reference proteome</keyword>
<keyword evidence="1" id="KW-0472">Membrane</keyword>
<sequence>MRVGADGLVRRPALVADGFDGAEIDRMLRSGALVAVRRGVYRLAGGDSPRAEDDHRLRARAAGPGLVSGAVFGFVTAAVLLGLPVWRIPLRRLHVVRDRSNGARIRGDLQIHGGRLPEGDVLELAGGLRVTSPARTVVDLARTVAAPQALVTIDGALHRRIVAERARRPDPAAATTGEIIRALGASANWSGSRAARRAVAFADGRSESPGETLSRFRMHVAGLPAPVLQWPVPGTRLRTDFAWPDRGVVGEFDGRTKYGRSPRPGADPAEVLWQEKRREDRIRAEGLTVVRWTFPEIDDPGPNGMAARLRPLIGP</sequence>
<dbReference type="Proteomes" id="UP001501414">
    <property type="component" value="Unassembled WGS sequence"/>
</dbReference>
<reference evidence="3" key="1">
    <citation type="journal article" date="2019" name="Int. J. Syst. Evol. Microbiol.">
        <title>The Global Catalogue of Microorganisms (GCM) 10K type strain sequencing project: providing services to taxonomists for standard genome sequencing and annotation.</title>
        <authorList>
            <consortium name="The Broad Institute Genomics Platform"/>
            <consortium name="The Broad Institute Genome Sequencing Center for Infectious Disease"/>
            <person name="Wu L."/>
            <person name="Ma J."/>
        </authorList>
    </citation>
    <scope>NUCLEOTIDE SEQUENCE [LARGE SCALE GENOMIC DNA]</scope>
    <source>
        <strain evidence="3">JCM 11896</strain>
    </source>
</reference>
<keyword evidence="1" id="KW-0812">Transmembrane</keyword>
<evidence type="ECO:0000313" key="3">
    <source>
        <dbReference type="Proteomes" id="UP001501414"/>
    </source>
</evidence>
<evidence type="ECO:0008006" key="4">
    <source>
        <dbReference type="Google" id="ProtNLM"/>
    </source>
</evidence>
<feature type="transmembrane region" description="Helical" evidence="1">
    <location>
        <begin position="66"/>
        <end position="86"/>
    </location>
</feature>
<protein>
    <recommendedName>
        <fullName evidence="4">Transcriptional regulator, AbiEi antitoxin, Type IV TA system</fullName>
    </recommendedName>
</protein>
<keyword evidence="1" id="KW-1133">Transmembrane helix</keyword>
<dbReference type="EMBL" id="BAAAJK010000018">
    <property type="protein sequence ID" value="GAA1392644.1"/>
    <property type="molecule type" value="Genomic_DNA"/>
</dbReference>